<evidence type="ECO:0000313" key="2">
    <source>
        <dbReference type="EMBL" id="AIJ32543.1"/>
    </source>
</evidence>
<proteinExistence type="predicted"/>
<dbReference type="STRING" id="156978.CIMIT_00120"/>
<gene>
    <name evidence="2" type="ORF">CIMIT_00120</name>
    <name evidence="3" type="ORF">SAMEA4535761_00090</name>
</gene>
<feature type="compositionally biased region" description="Basic and acidic residues" evidence="1">
    <location>
        <begin position="329"/>
        <end position="342"/>
    </location>
</feature>
<dbReference type="Proteomes" id="UP000028780">
    <property type="component" value="Chromosome"/>
</dbReference>
<name>A0A076NGT9_9CORY</name>
<evidence type="ECO:0000313" key="5">
    <source>
        <dbReference type="Proteomes" id="UP000215374"/>
    </source>
</evidence>
<dbReference type="InterPro" id="IPR003615">
    <property type="entry name" value="HNH_nuc"/>
</dbReference>
<dbReference type="AlphaFoldDB" id="A0A076NGT9"/>
<dbReference type="CDD" id="cd00085">
    <property type="entry name" value="HNHc"/>
    <property type="match status" value="1"/>
</dbReference>
<organism evidence="2 4">
    <name type="scientific">Corynebacterium imitans</name>
    <dbReference type="NCBI Taxonomy" id="156978"/>
    <lineage>
        <taxon>Bacteria</taxon>
        <taxon>Bacillati</taxon>
        <taxon>Actinomycetota</taxon>
        <taxon>Actinomycetes</taxon>
        <taxon>Mycobacteriales</taxon>
        <taxon>Corynebacteriaceae</taxon>
        <taxon>Corynebacterium</taxon>
    </lineage>
</organism>
<dbReference type="Gene3D" id="1.10.30.50">
    <property type="match status" value="1"/>
</dbReference>
<protein>
    <submittedName>
        <fullName evidence="3">Endonuclease</fullName>
    </submittedName>
</protein>
<dbReference type="EMBL" id="LT906467">
    <property type="protein sequence ID" value="SNV52773.1"/>
    <property type="molecule type" value="Genomic_DNA"/>
</dbReference>
<keyword evidence="3" id="KW-0255">Endonuclease</keyword>
<accession>A0A076NGT9</accession>
<dbReference type="KEGG" id="cii:CIMIT_00120"/>
<keyword evidence="4" id="KW-1185">Reference proteome</keyword>
<dbReference type="EMBL" id="CP009211">
    <property type="protein sequence ID" value="AIJ32543.1"/>
    <property type="molecule type" value="Genomic_DNA"/>
</dbReference>
<dbReference type="Proteomes" id="UP000215374">
    <property type="component" value="Chromosome 1"/>
</dbReference>
<dbReference type="RefSeq" id="WP_038587464.1">
    <property type="nucleotide sequence ID" value="NZ_CP009211.1"/>
</dbReference>
<reference evidence="2 4" key="1">
    <citation type="submission" date="2014-08" db="EMBL/GenBank/DDBJ databases">
        <title>Complete genome sequence of Corynebacterium imitans DSM 44264, isolated from a five-month-old boy with suspected pharyngeal diphtheria.</title>
        <authorList>
            <person name="Mollmann S."/>
            <person name="Albersmeier A."/>
            <person name="Ruckert C."/>
            <person name="Tauch A."/>
        </authorList>
    </citation>
    <scope>NUCLEOTIDE SEQUENCE [LARGE SCALE GENOMIC DNA]</scope>
    <source>
        <strain evidence="2 4">DSM 44264</strain>
    </source>
</reference>
<dbReference type="OrthoDB" id="4398180at2"/>
<keyword evidence="3" id="KW-0540">Nuclease</keyword>
<dbReference type="GO" id="GO:0004519">
    <property type="term" value="F:endonuclease activity"/>
    <property type="evidence" value="ECO:0007669"/>
    <property type="project" value="UniProtKB-KW"/>
</dbReference>
<feature type="region of interest" description="Disordered" evidence="1">
    <location>
        <begin position="301"/>
        <end position="342"/>
    </location>
</feature>
<sequence length="342" mass="37368">MTDLDALALVDRCGYDFVAAAAGLELAQLQAHGIQQDRAKQLRDTASVLCGKTSHTKYQARAQEGARVNGHRLDTLAYITRSARSLKDVTKRWHYIDQLCNTAGDLARIRRVAAELKAELQAPEPRTPKARVTHHGDGYATLRLTGPAADVQGVFDAAKNDVTGWLNGGCPKAEYLVRVTANLDLGDYLRIIAGEGNDVQVHFDNGVIVSGEEFVRMQLEEIGAVILIGVMDGPVNAYHARFATPKHREVMLADSTTCTWKGCNAPASECDAHHMVEHQHGGETTPSNLGWLCKYHNSQAARGTRGHTERRDGQITYVSPYGNVTPTGTDHKARADNRKPPD</sequence>
<evidence type="ECO:0000313" key="3">
    <source>
        <dbReference type="EMBL" id="SNV52773.1"/>
    </source>
</evidence>
<dbReference type="HOGENOM" id="CLU_051470_0_0_11"/>
<reference evidence="3 5" key="2">
    <citation type="submission" date="2017-06" db="EMBL/GenBank/DDBJ databases">
        <authorList>
            <consortium name="Pathogen Informatics"/>
        </authorList>
    </citation>
    <scope>NUCLEOTIDE SEQUENCE [LARGE SCALE GENOMIC DNA]</scope>
    <source>
        <strain evidence="3 5">NCTC13015</strain>
    </source>
</reference>
<dbReference type="eggNOG" id="COG1403">
    <property type="taxonomic scope" value="Bacteria"/>
</dbReference>
<evidence type="ECO:0000256" key="1">
    <source>
        <dbReference type="SAM" id="MobiDB-lite"/>
    </source>
</evidence>
<evidence type="ECO:0000313" key="4">
    <source>
        <dbReference type="Proteomes" id="UP000028780"/>
    </source>
</evidence>
<keyword evidence="3" id="KW-0378">Hydrolase</keyword>